<evidence type="ECO:0000256" key="1">
    <source>
        <dbReference type="ARBA" id="ARBA00022729"/>
    </source>
</evidence>
<organism evidence="4 5">
    <name type="scientific">Cyclobacterium lianum</name>
    <dbReference type="NCBI Taxonomy" id="388280"/>
    <lineage>
        <taxon>Bacteria</taxon>
        <taxon>Pseudomonadati</taxon>
        <taxon>Bacteroidota</taxon>
        <taxon>Cytophagia</taxon>
        <taxon>Cytophagales</taxon>
        <taxon>Cyclobacteriaceae</taxon>
        <taxon>Cyclobacterium</taxon>
    </lineage>
</organism>
<dbReference type="Proteomes" id="UP000184513">
    <property type="component" value="Unassembled WGS sequence"/>
</dbReference>
<dbReference type="InterPro" id="IPR032812">
    <property type="entry name" value="SbsA_Ig"/>
</dbReference>
<proteinExistence type="predicted"/>
<sequence length="557" mass="63880">MGGPKDEEPPILLYSNPPDQSTNIKPSEIDLEFNEFVKIENPNQSVIITPRLEKDKIEYLAIKNRINININQDLEDNTTYLFNFQKSVQDITESNPANRLKLVFSTGESIDSLSVSGQVAFTDPYAELEFDDVLVGLYAADDTTDLFTAPPYYIAQPDSTGRFEITNIKAGEFRAYAWHDENNSLKAEYRNEAYGFAPDIISVDTNKEGLFINIAKGDLSDLKINRGTITGRNFDIVLSKPIAEFSVSHPDKNKQLFYRIQDKTIRLYHTEMRNDSTEIGLLLKDSVGFLVDTTFYATFEESDRSKEKLEITTNTGLKFVNTIQAKLHFNKPIVDINYDSLYLKYDSARLIPILPEMVRLPDSTHLRTDIFIDIPLPDTVSNNAFTLYASDSTFRDAEDMWNEDPVEAKYTRLKTDNLADGINGKINTPERPIILQLLNSKGEIIQEKYLLDTNYFEFNNIEATNYSIQAIIDKNENGRWDPGNYYQNIQPEPIYAFFDEETKKYEFILRGGWTLDGLIIERRNSSGFIEDQNKPDLIDNIRLPIEIMEIDPEDLHN</sequence>
<reference evidence="4 5" key="1">
    <citation type="submission" date="2016-11" db="EMBL/GenBank/DDBJ databases">
        <authorList>
            <person name="Jaros S."/>
            <person name="Januszkiewicz K."/>
            <person name="Wedrychowicz H."/>
        </authorList>
    </citation>
    <scope>NUCLEOTIDE SEQUENCE [LARGE SCALE GENOMIC DNA]</scope>
    <source>
        <strain evidence="4 5">CGMCC 1.6102</strain>
    </source>
</reference>
<evidence type="ECO:0000313" key="4">
    <source>
        <dbReference type="EMBL" id="SHM31209.1"/>
    </source>
</evidence>
<protein>
    <submittedName>
        <fullName evidence="4">Ig-like domain-containing protein</fullName>
    </submittedName>
</protein>
<keyword evidence="1" id="KW-0732">Signal</keyword>
<keyword evidence="5" id="KW-1185">Reference proteome</keyword>
<gene>
    <name evidence="4" type="ORF">SAMN04488057_10132</name>
</gene>
<dbReference type="OrthoDB" id="9809989at2"/>
<evidence type="ECO:0000256" key="2">
    <source>
        <dbReference type="SAM" id="MobiDB-lite"/>
    </source>
</evidence>
<dbReference type="EMBL" id="FRCY01000001">
    <property type="protein sequence ID" value="SHM31209.1"/>
    <property type="molecule type" value="Genomic_DNA"/>
</dbReference>
<feature type="region of interest" description="Disordered" evidence="2">
    <location>
        <begin position="1"/>
        <end position="21"/>
    </location>
</feature>
<accession>A0A1M7HS26</accession>
<name>A0A1M7HS26_9BACT</name>
<evidence type="ECO:0000259" key="3">
    <source>
        <dbReference type="Pfam" id="PF13205"/>
    </source>
</evidence>
<dbReference type="AlphaFoldDB" id="A0A1M7HS26"/>
<dbReference type="Pfam" id="PF13205">
    <property type="entry name" value="Big_5"/>
    <property type="match status" value="1"/>
</dbReference>
<dbReference type="STRING" id="388280.SAMN04488057_10132"/>
<feature type="domain" description="SbsA Ig-like" evidence="3">
    <location>
        <begin position="6"/>
        <end position="106"/>
    </location>
</feature>
<evidence type="ECO:0000313" key="5">
    <source>
        <dbReference type="Proteomes" id="UP000184513"/>
    </source>
</evidence>